<dbReference type="EMBL" id="QQZK01000020">
    <property type="protein sequence ID" value="KAF5103623.1"/>
    <property type="molecule type" value="Genomic_DNA"/>
</dbReference>
<keyword evidence="4 11" id="KW-0679">Respiratory chain</keyword>
<evidence type="ECO:0000256" key="1">
    <source>
        <dbReference type="ARBA" id="ARBA00004434"/>
    </source>
</evidence>
<evidence type="ECO:0000256" key="6">
    <source>
        <dbReference type="ARBA" id="ARBA00022792"/>
    </source>
</evidence>
<comment type="similarity">
    <text evidence="2 11">Belongs to the UQCRQ/QCR8 family.</text>
</comment>
<evidence type="ECO:0000313" key="12">
    <source>
        <dbReference type="EMBL" id="CDO54436.1"/>
    </source>
</evidence>
<keyword evidence="10 11" id="KW-0472">Membrane</keyword>
<protein>
    <recommendedName>
        <fullName evidence="11">Cytochrome b-c1 complex subunit 8</fullName>
    </recommendedName>
    <alternativeName>
        <fullName evidence="11">Complex III subunit 8</fullName>
    </alternativeName>
</protein>
<dbReference type="Gene3D" id="1.20.5.210">
    <property type="entry name" value="Cytochrome b-c1 complex subunit 8"/>
    <property type="match status" value="1"/>
</dbReference>
<evidence type="ECO:0000313" key="13">
    <source>
        <dbReference type="EMBL" id="KAF5103623.1"/>
    </source>
</evidence>
<dbReference type="PANTHER" id="PTHR12119">
    <property type="entry name" value="UBIQUINOL-CYTOCHROME C REDUCTASE COMPLEX UBIQUINONE-BINDING PROTEIN QP-C"/>
    <property type="match status" value="1"/>
</dbReference>
<evidence type="ECO:0000256" key="8">
    <source>
        <dbReference type="ARBA" id="ARBA00022989"/>
    </source>
</evidence>
<feature type="transmembrane region" description="Helical" evidence="11">
    <location>
        <begin position="52"/>
        <end position="70"/>
    </location>
</feature>
<dbReference type="Proteomes" id="UP000750522">
    <property type="component" value="Unassembled WGS sequence"/>
</dbReference>
<comment type="subunit">
    <text evidence="11">Component of the ubiquinol-cytochrome c oxidoreductase (cytochrome b-c1 complex, complex III, CIII), a multisubunit enzyme composed of 3 respiratory subunits cytochrome b, cytochrome c1 and Rieske protein, 2 core protein subunits, and additional low-molecular weight protein subunits. The complex exists as an obligatory dimer and forms supercomplexes (SCs) in the inner mitochondrial membrane with cytochrome c oxidase (complex IV, CIV).</text>
</comment>
<keyword evidence="6 11" id="KW-0999">Mitochondrion inner membrane</keyword>
<evidence type="ECO:0000256" key="7">
    <source>
        <dbReference type="ARBA" id="ARBA00022982"/>
    </source>
</evidence>
<evidence type="ECO:0000256" key="3">
    <source>
        <dbReference type="ARBA" id="ARBA00022448"/>
    </source>
</evidence>
<dbReference type="GO" id="GO:0006122">
    <property type="term" value="P:mitochondrial electron transport, ubiquinol to cytochrome c"/>
    <property type="evidence" value="ECO:0007669"/>
    <property type="project" value="UniProtKB-UniRule"/>
</dbReference>
<dbReference type="GO" id="GO:0045275">
    <property type="term" value="C:respiratory chain complex III"/>
    <property type="evidence" value="ECO:0007669"/>
    <property type="project" value="UniProtKB-UniRule"/>
</dbReference>
<comment type="function">
    <text evidence="11">Component of the ubiquinol-cytochrome c oxidoreductase, a multisubunit transmembrane complex that is part of the mitochondrial electron transport chain which drives oxidative phosphorylation. The complex plays an important role in the uptake of multiple carbon sources present in different host niches.</text>
</comment>
<dbReference type="InterPro" id="IPR036642">
    <property type="entry name" value="Cyt_bc1_su8_sf"/>
</dbReference>
<keyword evidence="3 11" id="KW-0813">Transport</keyword>
<comment type="subcellular location">
    <subcellularLocation>
        <location evidence="1 11">Mitochondrion inner membrane</location>
        <topology evidence="1 11">Single-pass membrane protein</topology>
    </subcellularLocation>
</comment>
<accession>A0A0J9XC74</accession>
<sequence>MSPPGAKTYMGWWGSLGSPTQRGIARYAVSGNAQKPFAGAFHAAIFNTFRRFKAQIFFVVFPVSIYYYIWKRAEAYNHWLYTKAGREELERLSA</sequence>
<dbReference type="EMBL" id="CCBN010000007">
    <property type="protein sequence ID" value="CDO54436.1"/>
    <property type="molecule type" value="Genomic_DNA"/>
</dbReference>
<dbReference type="SUPFAM" id="SSF81508">
    <property type="entry name" value="Ubiquinone-binding protein QP-C of cytochrome bc1 complex (Ubiquinol-cytochrome c reductase)"/>
    <property type="match status" value="1"/>
</dbReference>
<dbReference type="AlphaFoldDB" id="A0A0J9XC74"/>
<reference evidence="12 14" key="1">
    <citation type="submission" date="2014-03" db="EMBL/GenBank/DDBJ databases">
        <authorList>
            <person name="Casaregola S."/>
        </authorList>
    </citation>
    <scope>NUCLEOTIDE SEQUENCE [LARGE SCALE GENOMIC DNA]</scope>
    <source>
        <strain evidence="12 14">CLIB 918</strain>
    </source>
</reference>
<evidence type="ECO:0000256" key="2">
    <source>
        <dbReference type="ARBA" id="ARBA00007668"/>
    </source>
</evidence>
<evidence type="ECO:0000256" key="4">
    <source>
        <dbReference type="ARBA" id="ARBA00022660"/>
    </source>
</evidence>
<keyword evidence="8 11" id="KW-1133">Transmembrane helix</keyword>
<reference evidence="13" key="3">
    <citation type="submission" date="2020-01" db="EMBL/GenBank/DDBJ databases">
        <authorList>
            <person name="Perkins V."/>
            <person name="Lessard M.-H."/>
            <person name="Dugat-Bony E."/>
            <person name="Frenette M."/>
            <person name="Labrie S."/>
        </authorList>
    </citation>
    <scope>NUCLEOTIDE SEQUENCE</scope>
    <source>
        <strain evidence="13">LMA-70</strain>
    </source>
</reference>
<dbReference type="STRING" id="1173061.A0A0J9XC74"/>
<keyword evidence="5 11" id="KW-0812">Transmembrane</keyword>
<name>A0A0J9XC74_GEOCN</name>
<keyword evidence="7 11" id="KW-0249">Electron transport</keyword>
<dbReference type="Proteomes" id="UP000242525">
    <property type="component" value="Unassembled WGS sequence"/>
</dbReference>
<dbReference type="GO" id="GO:0005743">
    <property type="term" value="C:mitochondrial inner membrane"/>
    <property type="evidence" value="ECO:0007669"/>
    <property type="project" value="UniProtKB-SubCell"/>
</dbReference>
<evidence type="ECO:0000313" key="14">
    <source>
        <dbReference type="Proteomes" id="UP000242525"/>
    </source>
</evidence>
<keyword evidence="14" id="KW-1185">Reference proteome</keyword>
<evidence type="ECO:0000256" key="5">
    <source>
        <dbReference type="ARBA" id="ARBA00022692"/>
    </source>
</evidence>
<proteinExistence type="inferred from homology"/>
<evidence type="ECO:0000256" key="9">
    <source>
        <dbReference type="ARBA" id="ARBA00023128"/>
    </source>
</evidence>
<gene>
    <name evidence="12" type="ORF">BN980_GECA07s04707g</name>
    <name evidence="13" type="ORF">DV451_001363</name>
</gene>
<dbReference type="PANTHER" id="PTHR12119:SF2">
    <property type="entry name" value="CYTOCHROME B-C1 COMPLEX SUBUNIT 8"/>
    <property type="match status" value="1"/>
</dbReference>
<dbReference type="InterPro" id="IPR004205">
    <property type="entry name" value="Cyt_bc1_su8"/>
</dbReference>
<evidence type="ECO:0000256" key="11">
    <source>
        <dbReference type="RuleBase" id="RU368118"/>
    </source>
</evidence>
<evidence type="ECO:0000256" key="10">
    <source>
        <dbReference type="ARBA" id="ARBA00023136"/>
    </source>
</evidence>
<dbReference type="FunFam" id="1.20.5.210:FF:000001">
    <property type="entry name" value="Cytochrome b-c1 complex subunit 8"/>
    <property type="match status" value="1"/>
</dbReference>
<dbReference type="OrthoDB" id="6683853at2759"/>
<organism evidence="12 14">
    <name type="scientific">Geotrichum candidum</name>
    <name type="common">Oospora lactis</name>
    <name type="synonym">Dipodascus geotrichum</name>
    <dbReference type="NCBI Taxonomy" id="1173061"/>
    <lineage>
        <taxon>Eukaryota</taxon>
        <taxon>Fungi</taxon>
        <taxon>Dikarya</taxon>
        <taxon>Ascomycota</taxon>
        <taxon>Saccharomycotina</taxon>
        <taxon>Dipodascomycetes</taxon>
        <taxon>Dipodascales</taxon>
        <taxon>Dipodascaceae</taxon>
        <taxon>Geotrichum</taxon>
    </lineage>
</organism>
<dbReference type="Pfam" id="PF02939">
    <property type="entry name" value="UcrQ"/>
    <property type="match status" value="1"/>
</dbReference>
<comment type="caution">
    <text evidence="12">The sequence shown here is derived from an EMBL/GenBank/DDBJ whole genome shotgun (WGS) entry which is preliminary data.</text>
</comment>
<keyword evidence="9 11" id="KW-0496">Mitochondrion</keyword>
<dbReference type="SMR" id="A0A0J9XC74"/>
<reference evidence="13" key="2">
    <citation type="journal article" date="2020" name="Front. Microbiol.">
        <title>Phenotypic and Genetic Characterization of the Cheese Ripening Yeast Geotrichum candidum.</title>
        <authorList>
            <person name="Perkins V."/>
            <person name="Vignola S."/>
            <person name="Lessard M.H."/>
            <person name="Plante P.L."/>
            <person name="Corbeil J."/>
            <person name="Dugat-Bony E."/>
            <person name="Frenette M."/>
            <person name="Labrie S."/>
        </authorList>
    </citation>
    <scope>NUCLEOTIDE SEQUENCE</scope>
    <source>
        <strain evidence="13">LMA-70</strain>
    </source>
</reference>